<feature type="transmembrane region" description="Helical" evidence="1">
    <location>
        <begin position="422"/>
        <end position="438"/>
    </location>
</feature>
<evidence type="ECO:0000313" key="2">
    <source>
        <dbReference type="EMBL" id="WXB77797.1"/>
    </source>
</evidence>
<sequence length="442" mass="47169">MAAPVETHPRTRHLPAVGLVVALALMGLAMAVPAVLDWNVRVNSFPPIHAEWQPRVGWTTPVALVLAGWAGFSAHRMAQVLPWRRLLIGSFLAGLAWMLSLALIDGWSGVGHILTTDYEYLQTAREVTDLTDFFDGWVGRIRYGPDNLPVHVAGHPAGALLFFVLLVRVGLGSGLAAGLVVTALAATTAVAVLVTLRALGAEEPARRAAPFLVLGPAAIWQSVSADAMFAAVAAWGVAALAVAATRRSRTWSVVAGLLLGYCVMLSYGLVLLGVVAIATMLIARSFFPMAIAVVAACVVVLAFALAGFAWWEAYPALHDRYYAGVGGRRPPSYWMWGNLAALLFCAGPMLGSGVAQLLGGWHQHLAGARSRVVALLAGSGLVMIALADVSQMSRAEVERIWLPFVPWLMLSCALLPSRWRRIGLVIQLVAALLVAHLLKPDW</sequence>
<reference evidence="2 3" key="1">
    <citation type="submission" date="2024-02" db="EMBL/GenBank/DDBJ databases">
        <title>Janibacter sp. nov., isolated from gut of marine sandworm.</title>
        <authorList>
            <person name="Kim B."/>
            <person name="Jun M.O."/>
            <person name="Shin N.-R."/>
        </authorList>
    </citation>
    <scope>NUCLEOTIDE SEQUENCE [LARGE SCALE GENOMIC DNA]</scope>
    <source>
        <strain evidence="2 3">A1S7</strain>
    </source>
</reference>
<dbReference type="RefSeq" id="WP_338752013.1">
    <property type="nucleotide sequence ID" value="NZ_CP144913.1"/>
</dbReference>
<keyword evidence="3" id="KW-1185">Reference proteome</keyword>
<organism evidence="2 3">
    <name type="scientific">Janibacter alittae</name>
    <dbReference type="NCBI Taxonomy" id="3115209"/>
    <lineage>
        <taxon>Bacteria</taxon>
        <taxon>Bacillati</taxon>
        <taxon>Actinomycetota</taxon>
        <taxon>Actinomycetes</taxon>
        <taxon>Micrococcales</taxon>
        <taxon>Intrasporangiaceae</taxon>
        <taxon>Janibacter</taxon>
    </lineage>
</organism>
<feature type="transmembrane region" description="Helical" evidence="1">
    <location>
        <begin position="370"/>
        <end position="388"/>
    </location>
</feature>
<keyword evidence="1" id="KW-1133">Transmembrane helix</keyword>
<proteinExistence type="predicted"/>
<feature type="transmembrane region" description="Helical" evidence="1">
    <location>
        <begin position="174"/>
        <end position="199"/>
    </location>
</feature>
<feature type="transmembrane region" description="Helical" evidence="1">
    <location>
        <begin position="86"/>
        <end position="104"/>
    </location>
</feature>
<name>A0ABZ2ML60_9MICO</name>
<feature type="transmembrane region" description="Helical" evidence="1">
    <location>
        <begin position="256"/>
        <end position="283"/>
    </location>
</feature>
<dbReference type="Proteomes" id="UP001382727">
    <property type="component" value="Chromosome"/>
</dbReference>
<accession>A0ABZ2ML60</accession>
<feature type="transmembrane region" description="Helical" evidence="1">
    <location>
        <begin position="219"/>
        <end position="244"/>
    </location>
</feature>
<evidence type="ECO:0008006" key="4">
    <source>
        <dbReference type="Google" id="ProtNLM"/>
    </source>
</evidence>
<protein>
    <recommendedName>
        <fullName evidence="4">Integral membrane protein</fullName>
    </recommendedName>
</protein>
<feature type="transmembrane region" description="Helical" evidence="1">
    <location>
        <begin position="148"/>
        <end position="167"/>
    </location>
</feature>
<keyword evidence="1" id="KW-0472">Membrane</keyword>
<feature type="transmembrane region" description="Helical" evidence="1">
    <location>
        <begin position="289"/>
        <end position="311"/>
    </location>
</feature>
<feature type="transmembrane region" description="Helical" evidence="1">
    <location>
        <begin position="16"/>
        <end position="36"/>
    </location>
</feature>
<feature type="transmembrane region" description="Helical" evidence="1">
    <location>
        <begin position="56"/>
        <end position="74"/>
    </location>
</feature>
<feature type="transmembrane region" description="Helical" evidence="1">
    <location>
        <begin position="332"/>
        <end position="350"/>
    </location>
</feature>
<dbReference type="EMBL" id="CP144913">
    <property type="protein sequence ID" value="WXB77797.1"/>
    <property type="molecule type" value="Genomic_DNA"/>
</dbReference>
<keyword evidence="1" id="KW-0812">Transmembrane</keyword>
<evidence type="ECO:0000313" key="3">
    <source>
        <dbReference type="Proteomes" id="UP001382727"/>
    </source>
</evidence>
<gene>
    <name evidence="2" type="ORF">V1351_06890</name>
</gene>
<feature type="transmembrane region" description="Helical" evidence="1">
    <location>
        <begin position="400"/>
        <end position="416"/>
    </location>
</feature>
<evidence type="ECO:0000256" key="1">
    <source>
        <dbReference type="SAM" id="Phobius"/>
    </source>
</evidence>